<evidence type="ECO:0000259" key="15">
    <source>
        <dbReference type="Pfam" id="PF11838"/>
    </source>
</evidence>
<dbReference type="PANTHER" id="PTHR11533:SF174">
    <property type="entry name" value="PUROMYCIN-SENSITIVE AMINOPEPTIDASE-RELATED"/>
    <property type="match status" value="1"/>
</dbReference>
<dbReference type="GO" id="GO:0043171">
    <property type="term" value="P:peptide catabolic process"/>
    <property type="evidence" value="ECO:0007669"/>
    <property type="project" value="TreeGrafter"/>
</dbReference>
<dbReference type="InterPro" id="IPR014782">
    <property type="entry name" value="Peptidase_M1_dom"/>
</dbReference>
<dbReference type="NCBIfam" id="TIGR02412">
    <property type="entry name" value="pepN_strep_liv"/>
    <property type="match status" value="1"/>
</dbReference>
<dbReference type="AlphaFoldDB" id="A0A2A9HI87"/>
<keyword evidence="11" id="KW-0482">Metalloprotease</keyword>
<dbReference type="InterPro" id="IPR042097">
    <property type="entry name" value="Aminopeptidase_N-like_N_sf"/>
</dbReference>
<keyword evidence="9" id="KW-0378">Hydrolase</keyword>
<dbReference type="GO" id="GO:0042277">
    <property type="term" value="F:peptide binding"/>
    <property type="evidence" value="ECO:0007669"/>
    <property type="project" value="TreeGrafter"/>
</dbReference>
<dbReference type="SUPFAM" id="SSF55486">
    <property type="entry name" value="Metalloproteases ('zincins'), catalytic domain"/>
    <property type="match status" value="1"/>
</dbReference>
<evidence type="ECO:0000256" key="13">
    <source>
        <dbReference type="ARBA" id="ARBA00031533"/>
    </source>
</evidence>
<dbReference type="InterPro" id="IPR027268">
    <property type="entry name" value="Peptidase_M4/M1_CTD_sf"/>
</dbReference>
<dbReference type="Proteomes" id="UP000223071">
    <property type="component" value="Unassembled WGS sequence"/>
</dbReference>
<dbReference type="GO" id="GO:0008270">
    <property type="term" value="F:zinc ion binding"/>
    <property type="evidence" value="ECO:0007669"/>
    <property type="project" value="InterPro"/>
</dbReference>
<evidence type="ECO:0000256" key="10">
    <source>
        <dbReference type="ARBA" id="ARBA00022833"/>
    </source>
</evidence>
<comment type="catalytic activity">
    <reaction evidence="1">
        <text>Release of an N-terminal amino acid, Xaa-|-Yaa- from a peptide, amide or arylamide. Xaa is preferably Ala, but may be most amino acids including Pro (slow action). When a terminal hydrophobic residue is followed by a prolyl residue, the two may be released as an intact Xaa-Pro dipeptide.</text>
        <dbReference type="EC" id="3.4.11.2"/>
    </reaction>
</comment>
<evidence type="ECO:0000256" key="11">
    <source>
        <dbReference type="ARBA" id="ARBA00023049"/>
    </source>
</evidence>
<evidence type="ECO:0000256" key="6">
    <source>
        <dbReference type="ARBA" id="ARBA00022438"/>
    </source>
</evidence>
<dbReference type="Pfam" id="PF17900">
    <property type="entry name" value="Peptidase_M1_N"/>
    <property type="match status" value="1"/>
</dbReference>
<dbReference type="GO" id="GO:0005737">
    <property type="term" value="C:cytoplasm"/>
    <property type="evidence" value="ECO:0007669"/>
    <property type="project" value="TreeGrafter"/>
</dbReference>
<comment type="similarity">
    <text evidence="3">Belongs to the peptidase M1 family.</text>
</comment>
<feature type="domain" description="Aminopeptidase N-like N-terminal" evidence="16">
    <location>
        <begin position="101"/>
        <end position="199"/>
    </location>
</feature>
<dbReference type="InterPro" id="IPR001930">
    <property type="entry name" value="Peptidase_M1"/>
</dbReference>
<evidence type="ECO:0000256" key="1">
    <source>
        <dbReference type="ARBA" id="ARBA00000098"/>
    </source>
</evidence>
<keyword evidence="10" id="KW-0862">Zinc</keyword>
<gene>
    <name evidence="17" type="ORF">A9A59_1966</name>
</gene>
<dbReference type="GO" id="GO:0016020">
    <property type="term" value="C:membrane"/>
    <property type="evidence" value="ECO:0007669"/>
    <property type="project" value="TreeGrafter"/>
</dbReference>
<keyword evidence="6 17" id="KW-0031">Aminopeptidase</keyword>
<dbReference type="Gene3D" id="1.10.390.10">
    <property type="entry name" value="Neutral Protease Domain 2"/>
    <property type="match status" value="1"/>
</dbReference>
<sequence>MSSTETQSTPPRDVLTRAEAEARAARVRTCAYTISLDLSSSAPSYRGDATLNFDLSGEGDLFLDFRGRTIERLEVNGRRIPSPTWNGYRLWLPADVLGASNTVHVVYENDYDHEGDGFHQFVDPEDGQEYLYTNFEPYESHRLFPQFDQPDIKGTYRLEVTAPADWELIHNTAPEAVEAAPDGRRRWRFLPTKPFSTYLFALVAGPYHVVRDRHGDIDLGLYCRKSLARYLDADEIFEVSKQGLDFYADFFGVPYAFGKYDQVFVPEFNSGAMENVGCVTHNEYMVFRDPPTMNQRRARAEVVLHEMAHMWFGDLVTMRWWDDLWLNESFATYMAYLCMERATKFDSGWLDFASSIKNWAYRQDQLVTTHPIAGDVEDTDQTFLNFDGITYGKGASVLKQLVAAVGLEGFREGMREYFRRHAYGNATLVDFLAAVEHGAGVSLAEWARLWLETPSLNTIAAHWTADGDRLSRLWLTQSAPPEYPYLRPHRLDVGLVREEEAGLHLTVLPASISGEEAELPGAAGLPRPNFVFPNYGDHGYCKVALDPESLRYILANIGRVEDTLLRLQLWASLWNMVRDRQLSSLDYLALVRSAAPAERHPELAETITANALAAISRYVPEPRIEAEAHSFFETAKSALESVPAGDLKKIWARALIGAAAVPDDVAYLTALADGTAAIPGVELDQEMRWSIAVKAVAYALPGATERVAAEAQRDPSDRGVRARLRAETSVPDPAVKAAAWEKFLGDGYGSLYLTGAAMSGFNWRHQRAILEPYVERFFEVLPGVFRDRDKEFAVDFFRNLAPAYRVEPDIVERARRVLETAGGNVLLSRTVREFIDDMERAIRCREFAASTTGR</sequence>
<dbReference type="EC" id="3.4.11.2" evidence="4"/>
<name>A0A2A9HI87_TEPT2</name>
<dbReference type="InterPro" id="IPR024571">
    <property type="entry name" value="ERAP1-like_C_dom"/>
</dbReference>
<dbReference type="GO" id="GO:0005615">
    <property type="term" value="C:extracellular space"/>
    <property type="evidence" value="ECO:0007669"/>
    <property type="project" value="TreeGrafter"/>
</dbReference>
<evidence type="ECO:0000256" key="2">
    <source>
        <dbReference type="ARBA" id="ARBA00001947"/>
    </source>
</evidence>
<dbReference type="InterPro" id="IPR012778">
    <property type="entry name" value="Pept_M1_aminopeptidase"/>
</dbReference>
<evidence type="ECO:0000256" key="12">
    <source>
        <dbReference type="ARBA" id="ARBA00029811"/>
    </source>
</evidence>
<evidence type="ECO:0000256" key="4">
    <source>
        <dbReference type="ARBA" id="ARBA00012564"/>
    </source>
</evidence>
<accession>A0A2A9HI87</accession>
<dbReference type="EMBL" id="PDJQ01000001">
    <property type="protein sequence ID" value="PFG74725.1"/>
    <property type="molecule type" value="Genomic_DNA"/>
</dbReference>
<keyword evidence="8" id="KW-0479">Metal-binding</keyword>
<protein>
    <recommendedName>
        <fullName evidence="5">Aminopeptidase N</fullName>
        <ecNumber evidence="4">3.4.11.2</ecNumber>
    </recommendedName>
    <alternativeName>
        <fullName evidence="12">Alanine aminopeptidase</fullName>
    </alternativeName>
    <alternativeName>
        <fullName evidence="13">Lysyl aminopeptidase</fullName>
    </alternativeName>
</protein>
<evidence type="ECO:0000313" key="18">
    <source>
        <dbReference type="Proteomes" id="UP000223071"/>
    </source>
</evidence>
<dbReference type="InterPro" id="IPR045357">
    <property type="entry name" value="Aminopeptidase_N-like_N"/>
</dbReference>
<evidence type="ECO:0000256" key="3">
    <source>
        <dbReference type="ARBA" id="ARBA00010136"/>
    </source>
</evidence>
<dbReference type="InterPro" id="IPR050344">
    <property type="entry name" value="Peptidase_M1_aminopeptidases"/>
</dbReference>
<evidence type="ECO:0000256" key="9">
    <source>
        <dbReference type="ARBA" id="ARBA00022801"/>
    </source>
</evidence>
<keyword evidence="7" id="KW-0645">Protease</keyword>
<keyword evidence="18" id="KW-1185">Reference proteome</keyword>
<evidence type="ECO:0000259" key="16">
    <source>
        <dbReference type="Pfam" id="PF17900"/>
    </source>
</evidence>
<comment type="caution">
    <text evidence="17">The sequence shown here is derived from an EMBL/GenBank/DDBJ whole genome shotgun (WGS) entry which is preliminary data.</text>
</comment>
<evidence type="ECO:0000313" key="17">
    <source>
        <dbReference type="EMBL" id="PFG74725.1"/>
    </source>
</evidence>
<comment type="cofactor">
    <cofactor evidence="2">
        <name>Zn(2+)</name>
        <dbReference type="ChEBI" id="CHEBI:29105"/>
    </cofactor>
</comment>
<organism evidence="17 18">
    <name type="scientific">Tepidiforma thermophila (strain KCTC 52669 / CGMCC 1.13589 / G233)</name>
    <dbReference type="NCBI Taxonomy" id="2761530"/>
    <lineage>
        <taxon>Bacteria</taxon>
        <taxon>Bacillati</taxon>
        <taxon>Chloroflexota</taxon>
        <taxon>Tepidiformia</taxon>
        <taxon>Tepidiformales</taxon>
        <taxon>Tepidiformaceae</taxon>
        <taxon>Tepidiforma</taxon>
    </lineage>
</organism>
<dbReference type="GO" id="GO:0016285">
    <property type="term" value="F:alanyl aminopeptidase activity"/>
    <property type="evidence" value="ECO:0007669"/>
    <property type="project" value="UniProtKB-EC"/>
</dbReference>
<dbReference type="PRINTS" id="PR00756">
    <property type="entry name" value="ALADIPTASE"/>
</dbReference>
<dbReference type="RefSeq" id="WP_098504091.1">
    <property type="nucleotide sequence ID" value="NZ_PDJQ01000001.1"/>
</dbReference>
<feature type="domain" description="Peptidase M1 membrane alanine aminopeptidase" evidence="14">
    <location>
        <begin position="237"/>
        <end position="448"/>
    </location>
</feature>
<reference evidence="17 18" key="1">
    <citation type="submission" date="2017-09" db="EMBL/GenBank/DDBJ databases">
        <title>Sequencing the genomes of two abundant thermophiles in Great Basin hot springs: Thermocrinis jamiesonii and novel Chloroflexi Thermoflexus hugenholtzii.</title>
        <authorList>
            <person name="Hedlund B."/>
        </authorList>
    </citation>
    <scope>NUCLEOTIDE SEQUENCE [LARGE SCALE GENOMIC DNA]</scope>
    <source>
        <strain evidence="17 18">G233</strain>
    </source>
</reference>
<feature type="domain" description="ERAP1-like C-terminal" evidence="15">
    <location>
        <begin position="530"/>
        <end position="840"/>
    </location>
</feature>
<dbReference type="Pfam" id="PF01433">
    <property type="entry name" value="Peptidase_M1"/>
    <property type="match status" value="1"/>
</dbReference>
<dbReference type="GO" id="GO:0070006">
    <property type="term" value="F:metalloaminopeptidase activity"/>
    <property type="evidence" value="ECO:0007669"/>
    <property type="project" value="TreeGrafter"/>
</dbReference>
<dbReference type="CDD" id="cd09602">
    <property type="entry name" value="M1_APN"/>
    <property type="match status" value="1"/>
</dbReference>
<dbReference type="Gene3D" id="2.60.40.1730">
    <property type="entry name" value="tricorn interacting facor f3 domain"/>
    <property type="match status" value="1"/>
</dbReference>
<dbReference type="SUPFAM" id="SSF63737">
    <property type="entry name" value="Leukotriene A4 hydrolase N-terminal domain"/>
    <property type="match status" value="1"/>
</dbReference>
<proteinExistence type="inferred from homology"/>
<dbReference type="PANTHER" id="PTHR11533">
    <property type="entry name" value="PROTEASE M1 ZINC METALLOPROTEASE"/>
    <property type="match status" value="1"/>
</dbReference>
<evidence type="ECO:0000256" key="8">
    <source>
        <dbReference type="ARBA" id="ARBA00022723"/>
    </source>
</evidence>
<evidence type="ECO:0000256" key="5">
    <source>
        <dbReference type="ARBA" id="ARBA00015611"/>
    </source>
</evidence>
<evidence type="ECO:0000256" key="7">
    <source>
        <dbReference type="ARBA" id="ARBA00022670"/>
    </source>
</evidence>
<dbReference type="FunFam" id="1.10.390.10:FF:000004">
    <property type="entry name" value="Aminopeptidase N"/>
    <property type="match status" value="1"/>
</dbReference>
<evidence type="ECO:0000259" key="14">
    <source>
        <dbReference type="Pfam" id="PF01433"/>
    </source>
</evidence>
<dbReference type="GO" id="GO:0006508">
    <property type="term" value="P:proteolysis"/>
    <property type="evidence" value="ECO:0007669"/>
    <property type="project" value="UniProtKB-KW"/>
</dbReference>
<dbReference type="Pfam" id="PF11838">
    <property type="entry name" value="ERAP1_C"/>
    <property type="match status" value="1"/>
</dbReference>